<dbReference type="Proteomes" id="UP001311232">
    <property type="component" value="Unassembled WGS sequence"/>
</dbReference>
<evidence type="ECO:0000313" key="1">
    <source>
        <dbReference type="EMBL" id="KAK5612525.1"/>
    </source>
</evidence>
<proteinExistence type="predicted"/>
<comment type="caution">
    <text evidence="1">The sequence shown here is derived from an EMBL/GenBank/DDBJ whole genome shotgun (WGS) entry which is preliminary data.</text>
</comment>
<dbReference type="AlphaFoldDB" id="A0AAV9RU07"/>
<accession>A0AAV9RU07</accession>
<protein>
    <submittedName>
        <fullName evidence="1">Uncharacterized protein</fullName>
    </submittedName>
</protein>
<dbReference type="EMBL" id="JAHHUM010001390">
    <property type="protein sequence ID" value="KAK5612525.1"/>
    <property type="molecule type" value="Genomic_DNA"/>
</dbReference>
<keyword evidence="2" id="KW-1185">Reference proteome</keyword>
<evidence type="ECO:0000313" key="2">
    <source>
        <dbReference type="Proteomes" id="UP001311232"/>
    </source>
</evidence>
<gene>
    <name evidence="1" type="ORF">CRENBAI_012393</name>
</gene>
<reference evidence="1 2" key="1">
    <citation type="submission" date="2021-06" db="EMBL/GenBank/DDBJ databases">
        <authorList>
            <person name="Palmer J.M."/>
        </authorList>
    </citation>
    <scope>NUCLEOTIDE SEQUENCE [LARGE SCALE GENOMIC DNA]</scope>
    <source>
        <strain evidence="1 2">MEX-2019</strain>
        <tissue evidence="1">Muscle</tissue>
    </source>
</reference>
<name>A0AAV9RU07_9TELE</name>
<sequence>MSNFFSLTRFISVYSIGLVQPDLKVLPSGETCWSSGYCLTDCIAGTGINGQTLTESEAVVASCFPQALMVRL</sequence>
<organism evidence="1 2">
    <name type="scientific">Crenichthys baileyi</name>
    <name type="common">White River springfish</name>
    <dbReference type="NCBI Taxonomy" id="28760"/>
    <lineage>
        <taxon>Eukaryota</taxon>
        <taxon>Metazoa</taxon>
        <taxon>Chordata</taxon>
        <taxon>Craniata</taxon>
        <taxon>Vertebrata</taxon>
        <taxon>Euteleostomi</taxon>
        <taxon>Actinopterygii</taxon>
        <taxon>Neopterygii</taxon>
        <taxon>Teleostei</taxon>
        <taxon>Neoteleostei</taxon>
        <taxon>Acanthomorphata</taxon>
        <taxon>Ovalentaria</taxon>
        <taxon>Atherinomorphae</taxon>
        <taxon>Cyprinodontiformes</taxon>
        <taxon>Goodeidae</taxon>
        <taxon>Crenichthys</taxon>
    </lineage>
</organism>